<accession>A0ACB0YUU7</accession>
<reference evidence="1" key="1">
    <citation type="submission" date="2023-11" db="EMBL/GenBank/DDBJ databases">
        <authorList>
            <person name="Poullet M."/>
        </authorList>
    </citation>
    <scope>NUCLEOTIDE SEQUENCE</scope>
    <source>
        <strain evidence="1">E1834</strain>
    </source>
</reference>
<organism evidence="1 2">
    <name type="scientific">Meloidogyne enterolobii</name>
    <name type="common">Root-knot nematode worm</name>
    <name type="synonym">Meloidogyne mayaguensis</name>
    <dbReference type="NCBI Taxonomy" id="390850"/>
    <lineage>
        <taxon>Eukaryota</taxon>
        <taxon>Metazoa</taxon>
        <taxon>Ecdysozoa</taxon>
        <taxon>Nematoda</taxon>
        <taxon>Chromadorea</taxon>
        <taxon>Rhabditida</taxon>
        <taxon>Tylenchina</taxon>
        <taxon>Tylenchomorpha</taxon>
        <taxon>Tylenchoidea</taxon>
        <taxon>Meloidogynidae</taxon>
        <taxon>Meloidogyninae</taxon>
        <taxon>Meloidogyne</taxon>
    </lineage>
</organism>
<name>A0ACB0YUU7_MELEN</name>
<evidence type="ECO:0000313" key="1">
    <source>
        <dbReference type="EMBL" id="CAK5063566.1"/>
    </source>
</evidence>
<protein>
    <submittedName>
        <fullName evidence="1">Uncharacterized protein</fullName>
    </submittedName>
</protein>
<sequence>MPRSIVLRSNNRCYLLPRSQSSSFFSVAVRNFENFGRPRRQIPSFSAPKAKIF</sequence>
<comment type="caution">
    <text evidence="1">The sequence shown here is derived from an EMBL/GenBank/DDBJ whole genome shotgun (WGS) entry which is preliminary data.</text>
</comment>
<evidence type="ECO:0000313" key="2">
    <source>
        <dbReference type="Proteomes" id="UP001497535"/>
    </source>
</evidence>
<keyword evidence="2" id="KW-1185">Reference proteome</keyword>
<proteinExistence type="predicted"/>
<dbReference type="EMBL" id="CAVMJV010000019">
    <property type="protein sequence ID" value="CAK5063566.1"/>
    <property type="molecule type" value="Genomic_DNA"/>
</dbReference>
<gene>
    <name evidence="1" type="ORF">MENTE1834_LOCUS16783</name>
</gene>
<dbReference type="Proteomes" id="UP001497535">
    <property type="component" value="Unassembled WGS sequence"/>
</dbReference>